<name>A0A9P7RMU6_9AGAR</name>
<evidence type="ECO:0000313" key="2">
    <source>
        <dbReference type="Proteomes" id="UP001049176"/>
    </source>
</evidence>
<organism evidence="1 2">
    <name type="scientific">Marasmius oreades</name>
    <name type="common">fairy-ring Marasmius</name>
    <dbReference type="NCBI Taxonomy" id="181124"/>
    <lineage>
        <taxon>Eukaryota</taxon>
        <taxon>Fungi</taxon>
        <taxon>Dikarya</taxon>
        <taxon>Basidiomycota</taxon>
        <taxon>Agaricomycotina</taxon>
        <taxon>Agaricomycetes</taxon>
        <taxon>Agaricomycetidae</taxon>
        <taxon>Agaricales</taxon>
        <taxon>Marasmiineae</taxon>
        <taxon>Marasmiaceae</taxon>
        <taxon>Marasmius</taxon>
    </lineage>
</organism>
<protein>
    <submittedName>
        <fullName evidence="1">Uncharacterized protein</fullName>
    </submittedName>
</protein>
<evidence type="ECO:0000313" key="1">
    <source>
        <dbReference type="EMBL" id="KAG7086594.1"/>
    </source>
</evidence>
<dbReference type="AlphaFoldDB" id="A0A9P7RMU6"/>
<dbReference type="GeneID" id="66071615"/>
<dbReference type="Proteomes" id="UP001049176">
    <property type="component" value="Chromosome 10"/>
</dbReference>
<gene>
    <name evidence="1" type="ORF">E1B28_002539</name>
</gene>
<dbReference type="EMBL" id="CM032190">
    <property type="protein sequence ID" value="KAG7086594.1"/>
    <property type="molecule type" value="Genomic_DNA"/>
</dbReference>
<accession>A0A9P7RMU6</accession>
<dbReference type="KEGG" id="more:E1B28_002539"/>
<proteinExistence type="predicted"/>
<comment type="caution">
    <text evidence="1">The sequence shown here is derived from an EMBL/GenBank/DDBJ whole genome shotgun (WGS) entry which is preliminary data.</text>
</comment>
<keyword evidence="2" id="KW-1185">Reference proteome</keyword>
<dbReference type="RefSeq" id="XP_043003065.1">
    <property type="nucleotide sequence ID" value="XM_043159464.1"/>
</dbReference>
<reference evidence="1" key="1">
    <citation type="journal article" date="2021" name="Genome Biol. Evol.">
        <title>The assembled and annotated genome of the fairy-ring fungus Marasmius oreades.</title>
        <authorList>
            <person name="Hiltunen M."/>
            <person name="Ament-Velasquez S.L."/>
            <person name="Johannesson H."/>
        </authorList>
    </citation>
    <scope>NUCLEOTIDE SEQUENCE</scope>
    <source>
        <strain evidence="1">03SP1</strain>
    </source>
</reference>
<sequence>MESLVKNVLCRSKPPVFPRSEELLGSLGLAFLSVNNSYPSTQGESVYPLFSSGQVSSNYYFRPVPPFHSDRCRVFNGFIWQAGFTAAQRYSNNNYSFRPRLTIDIPSLYRNSITPLATGYPGSFDFQHKATHHRGPVLHHLSSCCQIIISTSMSSVAVTCYYRHRTTIRRKEKPIANIFRRGHTCTDTVLVLPISHHIVACISIP</sequence>